<reference evidence="3 4" key="1">
    <citation type="submission" date="2017-11" db="EMBL/GenBank/DDBJ databases">
        <title>Draft genome sequence of Mitsuaria sp. HWN-4.</title>
        <authorList>
            <person name="Gundlapally S.R."/>
        </authorList>
    </citation>
    <scope>NUCLEOTIDE SEQUENCE [LARGE SCALE GENOMIC DNA]</scope>
    <source>
        <strain evidence="3 4">HWN-4</strain>
    </source>
</reference>
<accession>A0A2G9C7V8</accession>
<feature type="transmembrane region" description="Helical" evidence="1">
    <location>
        <begin position="75"/>
        <end position="92"/>
    </location>
</feature>
<dbReference type="OrthoDB" id="7029611at2"/>
<feature type="transmembrane region" description="Helical" evidence="1">
    <location>
        <begin position="12"/>
        <end position="30"/>
    </location>
</feature>
<keyword evidence="1" id="KW-0472">Membrane</keyword>
<dbReference type="AlphaFoldDB" id="A0A2G9C7V8"/>
<feature type="transmembrane region" description="Helical" evidence="1">
    <location>
        <begin position="42"/>
        <end position="63"/>
    </location>
</feature>
<proteinExistence type="predicted"/>
<feature type="transmembrane region" description="Helical" evidence="1">
    <location>
        <begin position="127"/>
        <end position="149"/>
    </location>
</feature>
<keyword evidence="1" id="KW-1133">Transmembrane helix</keyword>
<keyword evidence="1" id="KW-0812">Transmembrane</keyword>
<name>A0A2G9C7V8_9BURK</name>
<keyword evidence="4" id="KW-1185">Reference proteome</keyword>
<dbReference type="RefSeq" id="WP_099862315.1">
    <property type="nucleotide sequence ID" value="NZ_PEOG01000036.1"/>
</dbReference>
<evidence type="ECO:0000313" key="3">
    <source>
        <dbReference type="EMBL" id="PIM52531.1"/>
    </source>
</evidence>
<feature type="domain" description="DUF1468" evidence="2">
    <location>
        <begin position="10"/>
        <end position="147"/>
    </location>
</feature>
<dbReference type="Pfam" id="PF07331">
    <property type="entry name" value="TctB"/>
    <property type="match status" value="1"/>
</dbReference>
<feature type="transmembrane region" description="Helical" evidence="1">
    <location>
        <begin position="98"/>
        <end position="115"/>
    </location>
</feature>
<sequence length="155" mass="16593">MKIKSQRDFWSGLMFVVVGVAFAWGSAVNYSFGSSARPGPAYFPFGLGILLALLGAIVLFKALTIESEGGQPVGAFAWKPLLIVVGSIVLFGFALPRLGMIVTLPLLITCVSLASDEFRWRDALLSSVALTAGSWVIFVWGLNLVIPVWPTFLGG</sequence>
<protein>
    <recommendedName>
        <fullName evidence="2">DUF1468 domain-containing protein</fullName>
    </recommendedName>
</protein>
<evidence type="ECO:0000313" key="4">
    <source>
        <dbReference type="Proteomes" id="UP000231501"/>
    </source>
</evidence>
<dbReference type="EMBL" id="PEOG01000036">
    <property type="protein sequence ID" value="PIM52531.1"/>
    <property type="molecule type" value="Genomic_DNA"/>
</dbReference>
<dbReference type="Proteomes" id="UP000231501">
    <property type="component" value="Unassembled WGS sequence"/>
</dbReference>
<evidence type="ECO:0000259" key="2">
    <source>
        <dbReference type="Pfam" id="PF07331"/>
    </source>
</evidence>
<evidence type="ECO:0000256" key="1">
    <source>
        <dbReference type="SAM" id="Phobius"/>
    </source>
</evidence>
<organism evidence="3 4">
    <name type="scientific">Roseateles chitinivorans</name>
    <dbReference type="NCBI Taxonomy" id="2917965"/>
    <lineage>
        <taxon>Bacteria</taxon>
        <taxon>Pseudomonadati</taxon>
        <taxon>Pseudomonadota</taxon>
        <taxon>Betaproteobacteria</taxon>
        <taxon>Burkholderiales</taxon>
        <taxon>Sphaerotilaceae</taxon>
        <taxon>Roseateles</taxon>
    </lineage>
</organism>
<gene>
    <name evidence="3" type="ORF">CS062_14400</name>
</gene>
<dbReference type="InterPro" id="IPR009936">
    <property type="entry name" value="DUF1468"/>
</dbReference>
<comment type="caution">
    <text evidence="3">The sequence shown here is derived from an EMBL/GenBank/DDBJ whole genome shotgun (WGS) entry which is preliminary data.</text>
</comment>